<dbReference type="PANTHER" id="PTHR21248:SF23">
    <property type="entry name" value="CARDIOLIPIN SYNTHASE B"/>
    <property type="match status" value="1"/>
</dbReference>
<proteinExistence type="predicted"/>
<dbReference type="PROSITE" id="PS50035">
    <property type="entry name" value="PLD"/>
    <property type="match status" value="1"/>
</dbReference>
<protein>
    <submittedName>
        <fullName evidence="2">Cardiolipin synthase B</fullName>
    </submittedName>
</protein>
<sequence length="385" mass="44382">MAGPIYPWRKGNTFELLVDGESFFPRMLQAMDAARSSIDLELYLISSGQASRQVLDSLVAAVARGVRVRCLLDGFGSLQLSATDRQYLLQAGVELRFYNPLYWLAGRGNLHRDHRKLLVIDQTLAFVGGAGLTDDFYRPDQRQSLWHELMLEVRGPVVHDWAELFERQWQVSGRRLRLAPPKWHRVRVPAPPAPDASGYARVSYADAREHTEVVQALLAAVSRSRTRIWLATPYFLPGWRVRRALKRAARRGVDVRLLLCGQITDNAPVRYAGQRFYPGLLKAGVRLYEYQPRFLHLKMVLVDEWVSLGSCNFDHWTLHWNLEANQQVVDPSLNAAVRDCFQRDFAQSREWSLGAWKALGWGHRLKIRLWSWVNRLAVLWFGIRR</sequence>
<dbReference type="Pfam" id="PF13091">
    <property type="entry name" value="PLDc_2"/>
    <property type="match status" value="2"/>
</dbReference>
<evidence type="ECO:0000313" key="2">
    <source>
        <dbReference type="EMBL" id="AQZ96390.1"/>
    </source>
</evidence>
<accession>A0A1V0B927</accession>
<dbReference type="CDD" id="cd09110">
    <property type="entry name" value="PLDc_CLS_1"/>
    <property type="match status" value="1"/>
</dbReference>
<dbReference type="SUPFAM" id="SSF56024">
    <property type="entry name" value="Phospholipase D/nuclease"/>
    <property type="match status" value="2"/>
</dbReference>
<dbReference type="GO" id="GO:0008808">
    <property type="term" value="F:cardiolipin synthase activity"/>
    <property type="evidence" value="ECO:0007669"/>
    <property type="project" value="TreeGrafter"/>
</dbReference>
<keyword evidence="3" id="KW-1185">Reference proteome</keyword>
<reference evidence="2 3" key="1">
    <citation type="submission" date="2017-03" db="EMBL/GenBank/DDBJ databases">
        <title>Complete genome sequence of the novel DNRA strain Pseudomonas sp. S-6-2 isolated from Chinese polluted river sediment. Journal of Biotechnology.</title>
        <authorList>
            <person name="Li J."/>
            <person name="Xiang F."/>
            <person name="Wang L."/>
            <person name="Xi L."/>
            <person name="Liu J."/>
        </authorList>
    </citation>
    <scope>NUCLEOTIDE SEQUENCE [LARGE SCALE GENOMIC DNA]</scope>
    <source>
        <strain evidence="2 3">S-6-2</strain>
    </source>
</reference>
<dbReference type="PANTHER" id="PTHR21248">
    <property type="entry name" value="CARDIOLIPIN SYNTHASE"/>
    <property type="match status" value="1"/>
</dbReference>
<dbReference type="EMBL" id="CP020100">
    <property type="protein sequence ID" value="AQZ96390.1"/>
    <property type="molecule type" value="Genomic_DNA"/>
</dbReference>
<dbReference type="AlphaFoldDB" id="A0A1V0B927"/>
<name>A0A1V0B927_9GAMM</name>
<organism evidence="2 3">
    <name type="scientific">Halopseudomonas phragmitis</name>
    <dbReference type="NCBI Taxonomy" id="1931241"/>
    <lineage>
        <taxon>Bacteria</taxon>
        <taxon>Pseudomonadati</taxon>
        <taxon>Pseudomonadota</taxon>
        <taxon>Gammaproteobacteria</taxon>
        <taxon>Pseudomonadales</taxon>
        <taxon>Pseudomonadaceae</taxon>
        <taxon>Halopseudomonas</taxon>
    </lineage>
</organism>
<dbReference type="GO" id="GO:0016020">
    <property type="term" value="C:membrane"/>
    <property type="evidence" value="ECO:0007669"/>
    <property type="project" value="TreeGrafter"/>
</dbReference>
<dbReference type="Proteomes" id="UP000243488">
    <property type="component" value="Chromosome"/>
</dbReference>
<dbReference type="KEGG" id="ppha:BVH74_17240"/>
<evidence type="ECO:0000259" key="1">
    <source>
        <dbReference type="PROSITE" id="PS50035"/>
    </source>
</evidence>
<dbReference type="RefSeq" id="WP_080051298.1">
    <property type="nucleotide sequence ID" value="NZ_CP020100.1"/>
</dbReference>
<dbReference type="SMART" id="SM00155">
    <property type="entry name" value="PLDc"/>
    <property type="match status" value="2"/>
</dbReference>
<gene>
    <name evidence="2" type="ORF">BVH74_17240</name>
</gene>
<dbReference type="GO" id="GO:0032049">
    <property type="term" value="P:cardiolipin biosynthetic process"/>
    <property type="evidence" value="ECO:0007669"/>
    <property type="project" value="UniProtKB-ARBA"/>
</dbReference>
<dbReference type="STRING" id="1931241.BVH74_17240"/>
<dbReference type="InterPro" id="IPR001736">
    <property type="entry name" value="PLipase_D/transphosphatidylase"/>
</dbReference>
<dbReference type="InterPro" id="IPR025202">
    <property type="entry name" value="PLD-like_dom"/>
</dbReference>
<feature type="domain" description="PLD phosphodiesterase" evidence="1">
    <location>
        <begin position="109"/>
        <end position="136"/>
    </location>
</feature>
<dbReference type="Gene3D" id="3.30.870.10">
    <property type="entry name" value="Endonuclease Chain A"/>
    <property type="match status" value="2"/>
</dbReference>
<evidence type="ECO:0000313" key="3">
    <source>
        <dbReference type="Proteomes" id="UP000243488"/>
    </source>
</evidence>